<evidence type="ECO:0000313" key="15">
    <source>
        <dbReference type="EMBL" id="GGP67126.1"/>
    </source>
</evidence>
<dbReference type="InterPro" id="IPR013786">
    <property type="entry name" value="AcylCoA_DH/ox_N"/>
</dbReference>
<feature type="domain" description="Acyl-CoA oxidase C-alpha1" evidence="14">
    <location>
        <begin position="271"/>
        <end position="425"/>
    </location>
</feature>
<dbReference type="Proteomes" id="UP000639606">
    <property type="component" value="Unassembled WGS sequence"/>
</dbReference>
<evidence type="ECO:0000259" key="12">
    <source>
        <dbReference type="Pfam" id="PF02770"/>
    </source>
</evidence>
<dbReference type="FunFam" id="1.20.140.10:FF:000010">
    <property type="entry name" value="Acyl-coenzyme A oxidase"/>
    <property type="match status" value="1"/>
</dbReference>
<feature type="domain" description="Acyl-CoA oxidase/dehydrogenase middle" evidence="12">
    <location>
        <begin position="126"/>
        <end position="235"/>
    </location>
</feature>
<dbReference type="SUPFAM" id="SSF56645">
    <property type="entry name" value="Acyl-CoA dehydrogenase NM domain-like"/>
    <property type="match status" value="1"/>
</dbReference>
<dbReference type="Gene3D" id="1.20.140.10">
    <property type="entry name" value="Butyryl-CoA Dehydrogenase, subunit A, domain 3"/>
    <property type="match status" value="2"/>
</dbReference>
<organism evidence="15 16">
    <name type="scientific">Saccharothrix coeruleofusca</name>
    <dbReference type="NCBI Taxonomy" id="33919"/>
    <lineage>
        <taxon>Bacteria</taxon>
        <taxon>Bacillati</taxon>
        <taxon>Actinomycetota</taxon>
        <taxon>Actinomycetes</taxon>
        <taxon>Pseudonocardiales</taxon>
        <taxon>Pseudonocardiaceae</taxon>
        <taxon>Saccharothrix</taxon>
    </lineage>
</organism>
<evidence type="ECO:0000256" key="10">
    <source>
        <dbReference type="ARBA" id="ARBA00023140"/>
    </source>
</evidence>
<keyword evidence="7" id="KW-0276">Fatty acid metabolism</keyword>
<keyword evidence="16" id="KW-1185">Reference proteome</keyword>
<feature type="domain" description="Acyl-CoA dehydrogenase/oxidase N-terminal" evidence="13">
    <location>
        <begin position="33"/>
        <end position="122"/>
    </location>
</feature>
<dbReference type="InterPro" id="IPR046373">
    <property type="entry name" value="Acyl-CoA_Oxase/DH_mid-dom_sf"/>
</dbReference>
<protein>
    <recommendedName>
        <fullName evidence="4">acyl-CoA oxidase</fullName>
        <ecNumber evidence="4">1.3.3.6</ecNumber>
    </recommendedName>
</protein>
<evidence type="ECO:0000256" key="2">
    <source>
        <dbReference type="ARBA" id="ARBA00004275"/>
    </source>
</evidence>
<dbReference type="InterPro" id="IPR012258">
    <property type="entry name" value="Acyl-CoA_oxidase"/>
</dbReference>
<feature type="domain" description="Acyl-CoA oxidase C-terminal" evidence="11">
    <location>
        <begin position="483"/>
        <end position="614"/>
    </location>
</feature>
<gene>
    <name evidence="15" type="ORF">GCM10010185_44980</name>
</gene>
<dbReference type="InterPro" id="IPR006091">
    <property type="entry name" value="Acyl-CoA_Oxase/DH_mid-dom"/>
</dbReference>
<reference evidence="15" key="2">
    <citation type="submission" date="2020-09" db="EMBL/GenBank/DDBJ databases">
        <authorList>
            <person name="Sun Q."/>
            <person name="Ohkuma M."/>
        </authorList>
    </citation>
    <scope>NUCLEOTIDE SEQUENCE</scope>
    <source>
        <strain evidence="15">JCM 3313</strain>
    </source>
</reference>
<evidence type="ECO:0000256" key="3">
    <source>
        <dbReference type="ARBA" id="ARBA00006288"/>
    </source>
</evidence>
<dbReference type="EMBL" id="BMRG01000009">
    <property type="protein sequence ID" value="GGP67126.1"/>
    <property type="molecule type" value="Genomic_DNA"/>
</dbReference>
<keyword evidence="10" id="KW-0576">Peroxisome</keyword>
<proteinExistence type="inferred from homology"/>
<sequence length="617" mass="67244">MRTDVLRELLDGRWATLRRDSLDLLGKLEPAGELSREEHRAWVLEQMRTLAEGGYPAIGFPAEHGDRDDIGGSVVAFEALGYGDLSLMVKAGVQWGLFGGAVQALGTEEHHARYLPAIMSMELPGCFAMTETGHGSDVQHLRTTATYDVEAGEFVVHTPDPAARKDYIGNAARDGRMAVVFAQLVTRGQQHGVHALLVPIRDESGAPMPGVRIEDCGPKAGLNGVDNGRLTFDNVRVPREALLNRYGDVAPDGTYSSPVEGTGRRFFTMLGTLVRGRISVAGGAGSATKKALAIAIGYGSQRRQFTRPDTGEEVVVLDYLAHQRRLLPALATSYALHFAQEELVSALHDGGDDRHQRELESRAAGLKAVATWHATHTIQTCREACGGAGYLSENLLAGLKADTDVFTTFEGDNTVLLQLVAKGLLTSYRDHVGDLDPWGMARFVADQAVSVVIERTAARAIIDRLVRGSSDALLDRGWQVRQFEDRERHILEGLARRLRKASKQDAFDVFNAAQDHVLHAARAHVDRVVLEAFVAAVDRCPDPEVSALLDRVCDLYALSTIEGDRAWFLEHGRLSPARSKAVSQAVNELCRQLRPHARTLVDAFGIPEGWLAAPVLS</sequence>
<dbReference type="InterPro" id="IPR002655">
    <property type="entry name" value="Acyl-CoA_oxidase_C"/>
</dbReference>
<keyword evidence="8" id="KW-0560">Oxidoreductase</keyword>
<dbReference type="GO" id="GO:0033540">
    <property type="term" value="P:fatty acid beta-oxidation using acyl-CoA oxidase"/>
    <property type="evidence" value="ECO:0007669"/>
    <property type="project" value="TreeGrafter"/>
</dbReference>
<dbReference type="FunFam" id="2.40.110.10:FF:000005">
    <property type="entry name" value="Acyl-coenzyme A oxidase"/>
    <property type="match status" value="1"/>
</dbReference>
<keyword evidence="5" id="KW-0285">Flavoprotein</keyword>
<evidence type="ECO:0000259" key="11">
    <source>
        <dbReference type="Pfam" id="PF01756"/>
    </source>
</evidence>
<dbReference type="PIRSF" id="PIRSF000168">
    <property type="entry name" value="Acyl-CoA_oxidase"/>
    <property type="match status" value="1"/>
</dbReference>
<dbReference type="RefSeq" id="WP_189225270.1">
    <property type="nucleotide sequence ID" value="NZ_BMRG01000009.1"/>
</dbReference>
<evidence type="ECO:0000256" key="1">
    <source>
        <dbReference type="ARBA" id="ARBA00001974"/>
    </source>
</evidence>
<evidence type="ECO:0000256" key="7">
    <source>
        <dbReference type="ARBA" id="ARBA00022832"/>
    </source>
</evidence>
<dbReference type="EC" id="1.3.3.6" evidence="4"/>
<accession>A0A918APK8</accession>
<dbReference type="InterPro" id="IPR055060">
    <property type="entry name" value="ACOX_C_alpha1"/>
</dbReference>
<dbReference type="FunFam" id="1.20.140.10:FF:000007">
    <property type="entry name" value="Acyl-coenzyme A oxidase"/>
    <property type="match status" value="1"/>
</dbReference>
<dbReference type="GO" id="GO:0071949">
    <property type="term" value="F:FAD binding"/>
    <property type="evidence" value="ECO:0007669"/>
    <property type="project" value="InterPro"/>
</dbReference>
<evidence type="ECO:0000256" key="9">
    <source>
        <dbReference type="ARBA" id="ARBA00023098"/>
    </source>
</evidence>
<evidence type="ECO:0000259" key="14">
    <source>
        <dbReference type="Pfam" id="PF22924"/>
    </source>
</evidence>
<dbReference type="GO" id="GO:0055088">
    <property type="term" value="P:lipid homeostasis"/>
    <property type="evidence" value="ECO:0007669"/>
    <property type="project" value="TreeGrafter"/>
</dbReference>
<evidence type="ECO:0000256" key="5">
    <source>
        <dbReference type="ARBA" id="ARBA00022630"/>
    </source>
</evidence>
<evidence type="ECO:0000256" key="4">
    <source>
        <dbReference type="ARBA" id="ARBA00012870"/>
    </source>
</evidence>
<keyword evidence="6" id="KW-0274">FAD</keyword>
<dbReference type="Gene3D" id="1.10.540.10">
    <property type="entry name" value="Acyl-CoA dehydrogenase/oxidase, N-terminal domain"/>
    <property type="match status" value="1"/>
</dbReference>
<dbReference type="SUPFAM" id="SSF47203">
    <property type="entry name" value="Acyl-CoA dehydrogenase C-terminal domain-like"/>
    <property type="match status" value="2"/>
</dbReference>
<reference evidence="15" key="1">
    <citation type="journal article" date="2014" name="Int. J. Syst. Evol. Microbiol.">
        <title>Complete genome sequence of Corynebacterium casei LMG S-19264T (=DSM 44701T), isolated from a smear-ripened cheese.</title>
        <authorList>
            <consortium name="US DOE Joint Genome Institute (JGI-PGF)"/>
            <person name="Walter F."/>
            <person name="Albersmeier A."/>
            <person name="Kalinowski J."/>
            <person name="Ruckert C."/>
        </authorList>
    </citation>
    <scope>NUCLEOTIDE SEQUENCE</scope>
    <source>
        <strain evidence="15">JCM 3313</strain>
    </source>
</reference>
<dbReference type="AlphaFoldDB" id="A0A918APK8"/>
<evidence type="ECO:0000256" key="8">
    <source>
        <dbReference type="ARBA" id="ARBA00023002"/>
    </source>
</evidence>
<dbReference type="PANTHER" id="PTHR10909">
    <property type="entry name" value="ELECTRON TRANSPORT OXIDOREDUCTASE"/>
    <property type="match status" value="1"/>
</dbReference>
<dbReference type="InterPro" id="IPR037069">
    <property type="entry name" value="AcylCoA_DH/ox_N_sf"/>
</dbReference>
<dbReference type="PANTHER" id="PTHR10909:SF382">
    <property type="entry name" value="ACYL-COENZYME A OXIDASE"/>
    <property type="match status" value="1"/>
</dbReference>
<dbReference type="InterPro" id="IPR009100">
    <property type="entry name" value="AcylCoA_DH/oxidase_NM_dom_sf"/>
</dbReference>
<dbReference type="GO" id="GO:0005504">
    <property type="term" value="F:fatty acid binding"/>
    <property type="evidence" value="ECO:0007669"/>
    <property type="project" value="TreeGrafter"/>
</dbReference>
<keyword evidence="9" id="KW-0443">Lipid metabolism</keyword>
<dbReference type="Pfam" id="PF22924">
    <property type="entry name" value="ACOX_C_alpha1"/>
    <property type="match status" value="1"/>
</dbReference>
<dbReference type="Pfam" id="PF02771">
    <property type="entry name" value="Acyl-CoA_dh_N"/>
    <property type="match status" value="1"/>
</dbReference>
<comment type="cofactor">
    <cofactor evidence="1">
        <name>FAD</name>
        <dbReference type="ChEBI" id="CHEBI:57692"/>
    </cofactor>
</comment>
<comment type="similarity">
    <text evidence="3">Belongs to the acyl-CoA oxidase family.</text>
</comment>
<name>A0A918APK8_9PSEU</name>
<dbReference type="InterPro" id="IPR036250">
    <property type="entry name" value="AcylCo_DH-like_C"/>
</dbReference>
<dbReference type="GO" id="GO:0003997">
    <property type="term" value="F:acyl-CoA oxidase activity"/>
    <property type="evidence" value="ECO:0007669"/>
    <property type="project" value="UniProtKB-EC"/>
</dbReference>
<dbReference type="Gene3D" id="2.40.110.10">
    <property type="entry name" value="Butyryl-CoA Dehydrogenase, subunit A, domain 2"/>
    <property type="match status" value="1"/>
</dbReference>
<evidence type="ECO:0000313" key="16">
    <source>
        <dbReference type="Proteomes" id="UP000639606"/>
    </source>
</evidence>
<comment type="subcellular location">
    <subcellularLocation>
        <location evidence="2">Peroxisome</location>
    </subcellularLocation>
</comment>
<dbReference type="Pfam" id="PF01756">
    <property type="entry name" value="ACOX"/>
    <property type="match status" value="1"/>
</dbReference>
<comment type="caution">
    <text evidence="15">The sequence shown here is derived from an EMBL/GenBank/DDBJ whole genome shotgun (WGS) entry which is preliminary data.</text>
</comment>
<evidence type="ECO:0000256" key="6">
    <source>
        <dbReference type="ARBA" id="ARBA00022827"/>
    </source>
</evidence>
<evidence type="ECO:0000259" key="13">
    <source>
        <dbReference type="Pfam" id="PF02771"/>
    </source>
</evidence>
<dbReference type="Pfam" id="PF02770">
    <property type="entry name" value="Acyl-CoA_dh_M"/>
    <property type="match status" value="1"/>
</dbReference>